<dbReference type="AlphaFoldDB" id="A0A552V1I6"/>
<dbReference type="RefSeq" id="WP_143373408.1">
    <property type="nucleotide sequence ID" value="NZ_VJVZ01000006.1"/>
</dbReference>
<name>A0A552V1I6_9FLAO</name>
<dbReference type="EMBL" id="VJVZ01000006">
    <property type="protein sequence ID" value="TRW24328.1"/>
    <property type="molecule type" value="Genomic_DNA"/>
</dbReference>
<accession>A0A552V1I6</accession>
<proteinExistence type="predicted"/>
<organism evidence="1 2">
    <name type="scientific">Flavobacterium zepuense</name>
    <dbReference type="NCBI Taxonomy" id="2593302"/>
    <lineage>
        <taxon>Bacteria</taxon>
        <taxon>Pseudomonadati</taxon>
        <taxon>Bacteroidota</taxon>
        <taxon>Flavobacteriia</taxon>
        <taxon>Flavobacteriales</taxon>
        <taxon>Flavobacteriaceae</taxon>
        <taxon>Flavobacterium</taxon>
    </lineage>
</organism>
<evidence type="ECO:0000313" key="1">
    <source>
        <dbReference type="EMBL" id="TRW24328.1"/>
    </source>
</evidence>
<evidence type="ECO:0008006" key="3">
    <source>
        <dbReference type="Google" id="ProtNLM"/>
    </source>
</evidence>
<keyword evidence="2" id="KW-1185">Reference proteome</keyword>
<sequence length="388" mass="44384">MKLLRLILLLLPLLSFSQGTYYRSKISKETLKVVREIKKFPFLSLHTIENEAPVTSYSYFKDLYNTATPQELIELTNHPDSKVRCYAFSCLAIASRDSIFSIIKSHLNDDEIVRTQAIYYIPERGAEGHRDAIMVGDYFIQVATDTFRKQPILTNMQLHELDSLIVHSKTNLRYRKEVVDKLLKSNIKPLIDNQPSPVAYIKGYNTLYRGIENNLIITVPGSKSFKVSAPGLVKAGGKDDYRFNVSKIKENRVVVDYEVITQSDSIVKYQDLYFIENIKPYKALINGRGCEKCIVEMAKSEFKDAKISVKAGVQFSPFNLVYLRSFTIVLPDNKEYRIKGDTITDIISDKIIKYSKNSSVFIKDFDYYVPGICSYDPIVAPIKIQLVD</sequence>
<dbReference type="Proteomes" id="UP000320643">
    <property type="component" value="Unassembled WGS sequence"/>
</dbReference>
<protein>
    <recommendedName>
        <fullName evidence="3">HEAT repeat domain-containing protein</fullName>
    </recommendedName>
</protein>
<evidence type="ECO:0000313" key="2">
    <source>
        <dbReference type="Proteomes" id="UP000320643"/>
    </source>
</evidence>
<reference evidence="1 2" key="1">
    <citation type="submission" date="2019-07" db="EMBL/GenBank/DDBJ databases">
        <title>Flavobacterium sp. nov., isolated from glacier ice.</title>
        <authorList>
            <person name="Liu Q."/>
            <person name="Xin Y.-H."/>
        </authorList>
    </citation>
    <scope>NUCLEOTIDE SEQUENCE [LARGE SCALE GENOMIC DNA]</scope>
    <source>
        <strain evidence="1 2">ZT4R6</strain>
    </source>
</reference>
<comment type="caution">
    <text evidence="1">The sequence shown here is derived from an EMBL/GenBank/DDBJ whole genome shotgun (WGS) entry which is preliminary data.</text>
</comment>
<dbReference type="OrthoDB" id="834588at2"/>
<gene>
    <name evidence="1" type="ORF">FMM05_10885</name>
</gene>